<protein>
    <submittedName>
        <fullName evidence="2">Uncharacterized protein</fullName>
    </submittedName>
</protein>
<evidence type="ECO:0000313" key="2">
    <source>
        <dbReference type="EMBL" id="MFC3965208.1"/>
    </source>
</evidence>
<dbReference type="Proteomes" id="UP001595696">
    <property type="component" value="Unassembled WGS sequence"/>
</dbReference>
<gene>
    <name evidence="2" type="ORF">ACFO0B_24745</name>
</gene>
<proteinExistence type="predicted"/>
<evidence type="ECO:0000256" key="1">
    <source>
        <dbReference type="SAM" id="MobiDB-lite"/>
    </source>
</evidence>
<organism evidence="2 3">
    <name type="scientific">Nocardia jiangsuensis</name>
    <dbReference type="NCBI Taxonomy" id="1691563"/>
    <lineage>
        <taxon>Bacteria</taxon>
        <taxon>Bacillati</taxon>
        <taxon>Actinomycetota</taxon>
        <taxon>Actinomycetes</taxon>
        <taxon>Mycobacteriales</taxon>
        <taxon>Nocardiaceae</taxon>
        <taxon>Nocardia</taxon>
    </lineage>
</organism>
<comment type="caution">
    <text evidence="2">The sequence shown here is derived from an EMBL/GenBank/DDBJ whole genome shotgun (WGS) entry which is preliminary data.</text>
</comment>
<evidence type="ECO:0000313" key="3">
    <source>
        <dbReference type="Proteomes" id="UP001595696"/>
    </source>
</evidence>
<name>A0ABV8DZ71_9NOCA</name>
<reference evidence="3" key="1">
    <citation type="journal article" date="2019" name="Int. J. Syst. Evol. Microbiol.">
        <title>The Global Catalogue of Microorganisms (GCM) 10K type strain sequencing project: providing services to taxonomists for standard genome sequencing and annotation.</title>
        <authorList>
            <consortium name="The Broad Institute Genomics Platform"/>
            <consortium name="The Broad Institute Genome Sequencing Center for Infectious Disease"/>
            <person name="Wu L."/>
            <person name="Ma J."/>
        </authorList>
    </citation>
    <scope>NUCLEOTIDE SEQUENCE [LARGE SCALE GENOMIC DNA]</scope>
    <source>
        <strain evidence="3">CGMCC 4.7330</strain>
    </source>
</reference>
<keyword evidence="3" id="KW-1185">Reference proteome</keyword>
<feature type="region of interest" description="Disordered" evidence="1">
    <location>
        <begin position="1"/>
        <end position="26"/>
    </location>
</feature>
<feature type="compositionally biased region" description="Pro residues" evidence="1">
    <location>
        <begin position="11"/>
        <end position="20"/>
    </location>
</feature>
<dbReference type="RefSeq" id="WP_378614960.1">
    <property type="nucleotide sequence ID" value="NZ_JBHSAX010000019.1"/>
</dbReference>
<accession>A0ABV8DZ71</accession>
<sequence>MTATRTDAAPAPRPAAPEPAAPGVYRDRDGDVWVRAEHGWLLCLQNGVAVDTTTVWQWVDGHVRDYAPFALLLPS</sequence>
<dbReference type="EMBL" id="JBHSAX010000019">
    <property type="protein sequence ID" value="MFC3965208.1"/>
    <property type="molecule type" value="Genomic_DNA"/>
</dbReference>